<gene>
    <name evidence="3" type="primary">LOC107941717</name>
</gene>
<feature type="domain" description="Reverse transcriptase/retrotransposon-derived protein RNase H-like" evidence="1">
    <location>
        <begin position="588"/>
        <end position="684"/>
    </location>
</feature>
<dbReference type="AlphaFoldDB" id="A0A1U8MVC9"/>
<accession>A0A1U8MVC9</accession>
<proteinExistence type="predicted"/>
<evidence type="ECO:0000313" key="2">
    <source>
        <dbReference type="Proteomes" id="UP000818029"/>
    </source>
</evidence>
<dbReference type="PaxDb" id="3635-A0A1U8MVC9"/>
<keyword evidence="2" id="KW-1185">Reference proteome</keyword>
<dbReference type="InterPro" id="IPR043502">
    <property type="entry name" value="DNA/RNA_pol_sf"/>
</dbReference>
<dbReference type="Gene3D" id="3.10.20.370">
    <property type="match status" value="1"/>
</dbReference>
<dbReference type="Gene3D" id="3.10.10.10">
    <property type="entry name" value="HIV Type 1 Reverse Transcriptase, subunit A, domain 1"/>
    <property type="match status" value="1"/>
</dbReference>
<dbReference type="OrthoDB" id="778454at2759"/>
<dbReference type="Proteomes" id="UP000818029">
    <property type="component" value="Chromosome D12"/>
</dbReference>
<protein>
    <recommendedName>
        <fullName evidence="1">Reverse transcriptase/retrotransposon-derived protein RNase H-like domain-containing protein</fullName>
    </recommendedName>
</protein>
<dbReference type="InterPro" id="IPR043128">
    <property type="entry name" value="Rev_trsase/Diguanyl_cyclase"/>
</dbReference>
<reference evidence="2" key="1">
    <citation type="journal article" date="2020" name="Nat. Genet.">
        <title>Genomic diversifications of five Gossypium allopolyploid species and their impact on cotton improvement.</title>
        <authorList>
            <person name="Chen Z.J."/>
            <person name="Sreedasyam A."/>
            <person name="Ando A."/>
            <person name="Song Q."/>
            <person name="De Santiago L.M."/>
            <person name="Hulse-Kemp A.M."/>
            <person name="Ding M."/>
            <person name="Ye W."/>
            <person name="Kirkbride R.C."/>
            <person name="Jenkins J."/>
            <person name="Plott C."/>
            <person name="Lovell J."/>
            <person name="Lin Y.M."/>
            <person name="Vaughn R."/>
            <person name="Liu B."/>
            <person name="Simpson S."/>
            <person name="Scheffler B.E."/>
            <person name="Wen L."/>
            <person name="Saski C.A."/>
            <person name="Grover C.E."/>
            <person name="Hu G."/>
            <person name="Conover J.L."/>
            <person name="Carlson J.W."/>
            <person name="Shu S."/>
            <person name="Boston L.B."/>
            <person name="Williams M."/>
            <person name="Peterson D.G."/>
            <person name="McGee K."/>
            <person name="Jones D.C."/>
            <person name="Wendel J.F."/>
            <person name="Stelly D.M."/>
            <person name="Grimwood J."/>
            <person name="Schmutz J."/>
        </authorList>
    </citation>
    <scope>NUCLEOTIDE SEQUENCE [LARGE SCALE GENOMIC DNA]</scope>
    <source>
        <strain evidence="2">cv. TM-1</strain>
    </source>
</reference>
<dbReference type="SUPFAM" id="SSF56672">
    <property type="entry name" value="DNA/RNA polymerases"/>
    <property type="match status" value="1"/>
</dbReference>
<evidence type="ECO:0000259" key="1">
    <source>
        <dbReference type="Pfam" id="PF17919"/>
    </source>
</evidence>
<dbReference type="GeneID" id="107941717"/>
<dbReference type="Pfam" id="PF17919">
    <property type="entry name" value="RT_RNaseH_2"/>
    <property type="match status" value="1"/>
</dbReference>
<organism evidence="2 3">
    <name type="scientific">Gossypium hirsutum</name>
    <name type="common">Upland cotton</name>
    <name type="synonym">Gossypium mexicanum</name>
    <dbReference type="NCBI Taxonomy" id="3635"/>
    <lineage>
        <taxon>Eukaryota</taxon>
        <taxon>Viridiplantae</taxon>
        <taxon>Streptophyta</taxon>
        <taxon>Embryophyta</taxon>
        <taxon>Tracheophyta</taxon>
        <taxon>Spermatophyta</taxon>
        <taxon>Magnoliopsida</taxon>
        <taxon>eudicotyledons</taxon>
        <taxon>Gunneridae</taxon>
        <taxon>Pentapetalae</taxon>
        <taxon>rosids</taxon>
        <taxon>malvids</taxon>
        <taxon>Malvales</taxon>
        <taxon>Malvaceae</taxon>
        <taxon>Malvoideae</taxon>
        <taxon>Gossypium</taxon>
    </lineage>
</organism>
<dbReference type="InterPro" id="IPR021109">
    <property type="entry name" value="Peptidase_aspartic_dom_sf"/>
</dbReference>
<reference evidence="3" key="2">
    <citation type="submission" date="2025-08" db="UniProtKB">
        <authorList>
            <consortium name="RefSeq"/>
        </authorList>
    </citation>
    <scope>IDENTIFICATION</scope>
</reference>
<dbReference type="FunFam" id="3.10.20.370:FF:000001">
    <property type="entry name" value="Retrovirus-related Pol polyprotein from transposon 17.6-like protein"/>
    <property type="match status" value="1"/>
</dbReference>
<dbReference type="PANTHER" id="PTHR33067">
    <property type="entry name" value="RNA-DIRECTED DNA POLYMERASE-RELATED"/>
    <property type="match status" value="1"/>
</dbReference>
<dbReference type="KEGG" id="ghi:107941717"/>
<dbReference type="CDD" id="cd09274">
    <property type="entry name" value="RNase_HI_RT_Ty3"/>
    <property type="match status" value="1"/>
</dbReference>
<name>A0A1U8MVC9_GOSHI</name>
<dbReference type="RefSeq" id="XP_016730796.1">
    <property type="nucleotide sequence ID" value="XM_016875307.1"/>
</dbReference>
<dbReference type="InterPro" id="IPR041577">
    <property type="entry name" value="RT_RNaseH_2"/>
</dbReference>
<dbReference type="Gene3D" id="3.30.70.270">
    <property type="match status" value="1"/>
</dbReference>
<evidence type="ECO:0000313" key="3">
    <source>
        <dbReference type="RefSeq" id="XP_016730796.1"/>
    </source>
</evidence>
<dbReference type="Gene3D" id="2.40.70.10">
    <property type="entry name" value="Acid Proteases"/>
    <property type="match status" value="1"/>
</dbReference>
<dbReference type="STRING" id="3635.A0A1U8MVC9"/>
<sequence>MDEGQSSMMEAQLANLTAMVNNRLPSQPVANPRDNVSAITLESGKELRSILKKVQNSNKEDETEVKKVRFSDIEEENLALPKADLQLSQAAPKKQILSSKTRVPELRAQASQNTNNQPRSYVPKAPFPQRLRKEKSDDVNAEILETFRKVQVNIPLIDAIKQVPRYAKFLKELCTSKRKLIGNEKISLSGNASVVFQKKLPTKCKNPGMFSIPCKIGDLKLDRAMLDLGASINVMPRSIYDKVQLGALKDTGLIIQLADRSNAYPDGVLEDVLVQEDLFLKTARTKIDVHKGNSTMEFDGEIIKFNIFDAMRYPTDINSVFTLDVIDNFVQDVYELGDEDELKSVLAKSIFDIDKHEFIIFDSLIDSVYALESPKLTRFKPILPNLTMTGKQIPSLISPPRLELKELPENLKYIYLGENQTLPLIVSIALTEMQEFKLLRVLREHNEAFGWTLADIQGLSTTLCTHKIALEPNSVPKRDPQHRLNPPMMEVPIAPEDQEKTTFTCPIGTYAFKSMPFELCNAPATFQRVFRRCIETNLILNFEKCHLLVEKGVVLGHVVSAKGLEVDQAKVEVIKNLPYPGKDVAFEFNESCKKYFDELKLKLITALIIQGTNYALPFEILCDASDKAVGAALGQRNGRESYIIRYASELLNPAQCNYTTIEKELYAIVFALEKFKAYLLGVKVIEFDLEIKDKKGKKNLVVDHLSRIETGTLRDEPSDLFPDERLCSVSSVLPCLAGEERKLKLQELEELRLEA</sequence>
<dbReference type="PANTHER" id="PTHR33067:SF15">
    <property type="entry name" value="RNA-DIRECTED DNA POLYMERASE"/>
    <property type="match status" value="1"/>
</dbReference>